<comment type="caution">
    <text evidence="10">The sequence shown here is derived from an EMBL/GenBank/DDBJ whole genome shotgun (WGS) entry which is preliminary data.</text>
</comment>
<name>A0A829BUG6_STRMG</name>
<evidence type="ECO:0000256" key="7">
    <source>
        <dbReference type="ARBA" id="ARBA00022993"/>
    </source>
</evidence>
<accession>A0A829BUG6</accession>
<dbReference type="PANTHER" id="PTHR10695">
    <property type="entry name" value="DEPHOSPHO-COA KINASE-RELATED"/>
    <property type="match status" value="1"/>
</dbReference>
<dbReference type="FunFam" id="3.40.50.300:FF:000991">
    <property type="entry name" value="Dephospho-CoA kinase"/>
    <property type="match status" value="1"/>
</dbReference>
<dbReference type="GO" id="GO:0015937">
    <property type="term" value="P:coenzyme A biosynthetic process"/>
    <property type="evidence" value="ECO:0007669"/>
    <property type="project" value="UniProtKB-UniRule"/>
</dbReference>
<evidence type="ECO:0000256" key="4">
    <source>
        <dbReference type="ARBA" id="ARBA00022741"/>
    </source>
</evidence>
<gene>
    <name evidence="8 10" type="primary">coaE</name>
    <name evidence="10" type="ORF">SMU82_07024</name>
</gene>
<protein>
    <recommendedName>
        <fullName evidence="8 9">Dephospho-CoA kinase</fullName>
        <ecNumber evidence="8 9">2.7.1.24</ecNumber>
    </recommendedName>
    <alternativeName>
        <fullName evidence="8">Dephosphocoenzyme A kinase</fullName>
    </alternativeName>
</protein>
<dbReference type="Gene3D" id="3.40.50.300">
    <property type="entry name" value="P-loop containing nucleotide triphosphate hydrolases"/>
    <property type="match status" value="1"/>
</dbReference>
<comment type="similarity">
    <text evidence="1 8">Belongs to the CoaE family.</text>
</comment>
<dbReference type="GO" id="GO:0005737">
    <property type="term" value="C:cytoplasm"/>
    <property type="evidence" value="ECO:0007669"/>
    <property type="project" value="UniProtKB-SubCell"/>
</dbReference>
<evidence type="ECO:0000256" key="6">
    <source>
        <dbReference type="ARBA" id="ARBA00022840"/>
    </source>
</evidence>
<dbReference type="GO" id="GO:0005524">
    <property type="term" value="F:ATP binding"/>
    <property type="evidence" value="ECO:0007669"/>
    <property type="project" value="UniProtKB-UniRule"/>
</dbReference>
<dbReference type="Pfam" id="PF01121">
    <property type="entry name" value="CoaE"/>
    <property type="match status" value="1"/>
</dbReference>
<evidence type="ECO:0000256" key="9">
    <source>
        <dbReference type="NCBIfam" id="TIGR00152"/>
    </source>
</evidence>
<dbReference type="GO" id="GO:0004140">
    <property type="term" value="F:dephospho-CoA kinase activity"/>
    <property type="evidence" value="ECO:0007669"/>
    <property type="project" value="UniProtKB-UniRule"/>
</dbReference>
<keyword evidence="6 8" id="KW-0067">ATP-binding</keyword>
<feature type="binding site" evidence="8">
    <location>
        <begin position="19"/>
        <end position="24"/>
    </location>
    <ligand>
        <name>ATP</name>
        <dbReference type="ChEBI" id="CHEBI:30616"/>
    </ligand>
</feature>
<keyword evidence="7 8" id="KW-0173">Coenzyme A biosynthesis</keyword>
<evidence type="ECO:0000313" key="10">
    <source>
        <dbReference type="EMBL" id="EMC23449.1"/>
    </source>
</evidence>
<keyword evidence="3 8" id="KW-0808">Transferase</keyword>
<evidence type="ECO:0000256" key="8">
    <source>
        <dbReference type="HAMAP-Rule" id="MF_00376"/>
    </source>
</evidence>
<proteinExistence type="inferred from homology"/>
<dbReference type="AlphaFoldDB" id="A0A829BUG6"/>
<dbReference type="PROSITE" id="PS51219">
    <property type="entry name" value="DPCK"/>
    <property type="match status" value="1"/>
</dbReference>
<evidence type="ECO:0000256" key="1">
    <source>
        <dbReference type="ARBA" id="ARBA00009018"/>
    </source>
</evidence>
<organism evidence="10 11">
    <name type="scientific">Streptococcus mutans SM6</name>
    <dbReference type="NCBI Taxonomy" id="857119"/>
    <lineage>
        <taxon>Bacteria</taxon>
        <taxon>Bacillati</taxon>
        <taxon>Bacillota</taxon>
        <taxon>Bacilli</taxon>
        <taxon>Lactobacillales</taxon>
        <taxon>Streptococcaceae</taxon>
        <taxon>Streptococcus</taxon>
    </lineage>
</organism>
<evidence type="ECO:0000256" key="5">
    <source>
        <dbReference type="ARBA" id="ARBA00022777"/>
    </source>
</evidence>
<dbReference type="Proteomes" id="UP000011676">
    <property type="component" value="Unassembled WGS sequence"/>
</dbReference>
<dbReference type="InterPro" id="IPR001977">
    <property type="entry name" value="Depp_CoAkinase"/>
</dbReference>
<evidence type="ECO:0000313" key="11">
    <source>
        <dbReference type="Proteomes" id="UP000011676"/>
    </source>
</evidence>
<comment type="function">
    <text evidence="8">Catalyzes the phosphorylation of the 3'-hydroxyl group of dephosphocoenzyme A to form coenzyme A.</text>
</comment>
<dbReference type="PANTHER" id="PTHR10695:SF46">
    <property type="entry name" value="BIFUNCTIONAL COENZYME A SYNTHASE-RELATED"/>
    <property type="match status" value="1"/>
</dbReference>
<keyword evidence="5 8" id="KW-0418">Kinase</keyword>
<sequence>MPVLPKTMTKIIGITGGIASGKSTITNYLRQKGYQVIDADQVVHDLQANGGRLYQALVNWLGTAILNEAGELNRPKLSQLIFSSPDNLAKSSQLQNAIIRQELETRRDQLAKTEAIFFMDIPLLIEQNYRDWFDEIWLIAVSPETQIKRLKQRNGYSQEEAQQRLASQMPLQAKKVYADQIIDNNKTVENTKMQVDSQLRRLQNE</sequence>
<evidence type="ECO:0000256" key="3">
    <source>
        <dbReference type="ARBA" id="ARBA00022679"/>
    </source>
</evidence>
<dbReference type="UniPathway" id="UPA00241">
    <property type="reaction ID" value="UER00356"/>
</dbReference>
<reference evidence="10 11" key="1">
    <citation type="journal article" date="2013" name="Mol. Biol. Evol.">
        <title>Evolutionary and population genomics of the cavity causing bacteria Streptococcus mutans.</title>
        <authorList>
            <person name="Cornejo O.E."/>
            <person name="Lefebure T."/>
            <person name="Pavinski Bitar P.D."/>
            <person name="Lang P."/>
            <person name="Richards V.P."/>
            <person name="Eilertson K."/>
            <person name="Do T."/>
            <person name="Beighton D."/>
            <person name="Zeng L."/>
            <person name="Ahn S.J."/>
            <person name="Burne R.A."/>
            <person name="Siepel A."/>
            <person name="Bustamante C.D."/>
            <person name="Stanhope M.J."/>
        </authorList>
    </citation>
    <scope>NUCLEOTIDE SEQUENCE [LARGE SCALE GENOMIC DNA]</scope>
    <source>
        <strain evidence="10 11">SM6</strain>
    </source>
</reference>
<comment type="subcellular location">
    <subcellularLocation>
        <location evidence="8">Cytoplasm</location>
    </subcellularLocation>
</comment>
<keyword evidence="4 8" id="KW-0547">Nucleotide-binding</keyword>
<dbReference type="InterPro" id="IPR027417">
    <property type="entry name" value="P-loop_NTPase"/>
</dbReference>
<comment type="catalytic activity">
    <reaction evidence="8">
        <text>3'-dephospho-CoA + ATP = ADP + CoA + H(+)</text>
        <dbReference type="Rhea" id="RHEA:18245"/>
        <dbReference type="ChEBI" id="CHEBI:15378"/>
        <dbReference type="ChEBI" id="CHEBI:30616"/>
        <dbReference type="ChEBI" id="CHEBI:57287"/>
        <dbReference type="ChEBI" id="CHEBI:57328"/>
        <dbReference type="ChEBI" id="CHEBI:456216"/>
        <dbReference type="EC" id="2.7.1.24"/>
    </reaction>
</comment>
<dbReference type="EC" id="2.7.1.24" evidence="8 9"/>
<dbReference type="EMBL" id="AHSR01000030">
    <property type="protein sequence ID" value="EMC23449.1"/>
    <property type="molecule type" value="Genomic_DNA"/>
</dbReference>
<keyword evidence="2 8" id="KW-0963">Cytoplasm</keyword>
<dbReference type="NCBIfam" id="TIGR00152">
    <property type="entry name" value="dephospho-CoA kinase"/>
    <property type="match status" value="1"/>
</dbReference>
<evidence type="ECO:0000256" key="2">
    <source>
        <dbReference type="ARBA" id="ARBA00022490"/>
    </source>
</evidence>
<comment type="pathway">
    <text evidence="8">Cofactor biosynthesis; coenzyme A biosynthesis; CoA from (R)-pantothenate: step 5/5.</text>
</comment>
<dbReference type="CDD" id="cd02022">
    <property type="entry name" value="DPCK"/>
    <property type="match status" value="1"/>
</dbReference>
<dbReference type="HAMAP" id="MF_00376">
    <property type="entry name" value="Dephospho_CoA_kinase"/>
    <property type="match status" value="1"/>
</dbReference>
<dbReference type="SUPFAM" id="SSF52540">
    <property type="entry name" value="P-loop containing nucleoside triphosphate hydrolases"/>
    <property type="match status" value="1"/>
</dbReference>